<evidence type="ECO:0008006" key="4">
    <source>
        <dbReference type="Google" id="ProtNLM"/>
    </source>
</evidence>
<dbReference type="RefSeq" id="WP_182842146.1">
    <property type="nucleotide sequence ID" value="NZ_BAAALP010000025.1"/>
</dbReference>
<protein>
    <recommendedName>
        <fullName evidence="4">N-acetylglutamate synthase</fullName>
    </recommendedName>
</protein>
<dbReference type="AlphaFoldDB" id="A0A7W3LKH0"/>
<dbReference type="Pfam" id="PF26421">
    <property type="entry name" value="Avidin_like"/>
    <property type="match status" value="1"/>
</dbReference>
<sequence>MEIPSLDGLRFRAVADVVGGEIAPATLFTYHEAGGEIWGEYSGGAIRRGFLVGTRRGDVLDFRYSQLNTAGETSNGHCVSKVVVLPDGRVRLEESWEWESRDGSGTSAVEQVPDAG</sequence>
<evidence type="ECO:0000256" key="1">
    <source>
        <dbReference type="SAM" id="MobiDB-lite"/>
    </source>
</evidence>
<proteinExistence type="predicted"/>
<dbReference type="Proteomes" id="UP000572680">
    <property type="component" value="Unassembled WGS sequence"/>
</dbReference>
<gene>
    <name evidence="2" type="ORF">HNR61_001375</name>
</gene>
<dbReference type="InterPro" id="IPR058595">
    <property type="entry name" value="Avidin-like"/>
</dbReference>
<feature type="region of interest" description="Disordered" evidence="1">
    <location>
        <begin position="96"/>
        <end position="116"/>
    </location>
</feature>
<dbReference type="EMBL" id="JACJIA010000001">
    <property type="protein sequence ID" value="MBA8949777.1"/>
    <property type="molecule type" value="Genomic_DNA"/>
</dbReference>
<name>A0A7W3LKH0_ACTNM</name>
<keyword evidence="3" id="KW-1185">Reference proteome</keyword>
<reference evidence="2 3" key="1">
    <citation type="submission" date="2020-08" db="EMBL/GenBank/DDBJ databases">
        <title>Genomic Encyclopedia of Type Strains, Phase IV (KMG-IV): sequencing the most valuable type-strain genomes for metagenomic binning, comparative biology and taxonomic classification.</title>
        <authorList>
            <person name="Goeker M."/>
        </authorList>
    </citation>
    <scope>NUCLEOTIDE SEQUENCE [LARGE SCALE GENOMIC DNA]</scope>
    <source>
        <strain evidence="2 3">DSM 44197</strain>
    </source>
</reference>
<evidence type="ECO:0000313" key="3">
    <source>
        <dbReference type="Proteomes" id="UP000572680"/>
    </source>
</evidence>
<comment type="caution">
    <text evidence="2">The sequence shown here is derived from an EMBL/GenBank/DDBJ whole genome shotgun (WGS) entry which is preliminary data.</text>
</comment>
<evidence type="ECO:0000313" key="2">
    <source>
        <dbReference type="EMBL" id="MBA8949777.1"/>
    </source>
</evidence>
<organism evidence="2 3">
    <name type="scientific">Actinomadura namibiensis</name>
    <dbReference type="NCBI Taxonomy" id="182080"/>
    <lineage>
        <taxon>Bacteria</taxon>
        <taxon>Bacillati</taxon>
        <taxon>Actinomycetota</taxon>
        <taxon>Actinomycetes</taxon>
        <taxon>Streptosporangiales</taxon>
        <taxon>Thermomonosporaceae</taxon>
        <taxon>Actinomadura</taxon>
    </lineage>
</organism>
<accession>A0A7W3LKH0</accession>